<gene>
    <name evidence="1" type="ORF">RDB_LOCUS139005</name>
</gene>
<proteinExistence type="predicted"/>
<dbReference type="AlphaFoldDB" id="A0A8H3HU13"/>
<reference evidence="1" key="1">
    <citation type="submission" date="2021-01" db="EMBL/GenBank/DDBJ databases">
        <authorList>
            <person name="Kaushik A."/>
        </authorList>
    </citation>
    <scope>NUCLEOTIDE SEQUENCE</scope>
    <source>
        <strain evidence="1">Type strain: AG8-Rh-89/</strain>
    </source>
</reference>
<organism evidence="1 2">
    <name type="scientific">Rhizoctonia solani</name>
    <dbReference type="NCBI Taxonomy" id="456999"/>
    <lineage>
        <taxon>Eukaryota</taxon>
        <taxon>Fungi</taxon>
        <taxon>Dikarya</taxon>
        <taxon>Basidiomycota</taxon>
        <taxon>Agaricomycotina</taxon>
        <taxon>Agaricomycetes</taxon>
        <taxon>Cantharellales</taxon>
        <taxon>Ceratobasidiaceae</taxon>
        <taxon>Rhizoctonia</taxon>
    </lineage>
</organism>
<accession>A0A8H3HU13</accession>
<protein>
    <submittedName>
        <fullName evidence="1">Uncharacterized protein</fullName>
    </submittedName>
</protein>
<dbReference type="OrthoDB" id="10265310at2759"/>
<evidence type="ECO:0000313" key="2">
    <source>
        <dbReference type="Proteomes" id="UP000663850"/>
    </source>
</evidence>
<evidence type="ECO:0000313" key="1">
    <source>
        <dbReference type="EMBL" id="CAE6535349.1"/>
    </source>
</evidence>
<name>A0A8H3HU13_9AGAM</name>
<sequence>MLSIFYSASVALSPFTDLITPNQTSELRAMTDKAILEEARKLRLEYDIAYVKGMQEVILATKTRERIYRVSELIALILSLRQKRSRVKEVLQSRRPHLFSAGS</sequence>
<dbReference type="Proteomes" id="UP000663850">
    <property type="component" value="Unassembled WGS sequence"/>
</dbReference>
<dbReference type="EMBL" id="CAJMWZ010007298">
    <property type="protein sequence ID" value="CAE6535349.1"/>
    <property type="molecule type" value="Genomic_DNA"/>
</dbReference>
<comment type="caution">
    <text evidence="1">The sequence shown here is derived from an EMBL/GenBank/DDBJ whole genome shotgun (WGS) entry which is preliminary data.</text>
</comment>